<dbReference type="PATRIC" id="fig|467210.3.peg.1632"/>
<keyword evidence="5 7" id="KW-1133">Transmembrane helix</keyword>
<evidence type="ECO:0000256" key="5">
    <source>
        <dbReference type="ARBA" id="ARBA00022989"/>
    </source>
</evidence>
<proteinExistence type="inferred from homology"/>
<dbReference type="AlphaFoldDB" id="A0A133ZNH0"/>
<organism evidence="9 10">
    <name type="scientific">Lachnoanaerobaculum saburreum</name>
    <dbReference type="NCBI Taxonomy" id="467210"/>
    <lineage>
        <taxon>Bacteria</taxon>
        <taxon>Bacillati</taxon>
        <taxon>Bacillota</taxon>
        <taxon>Clostridia</taxon>
        <taxon>Lachnospirales</taxon>
        <taxon>Lachnospiraceae</taxon>
        <taxon>Lachnoanaerobaculum</taxon>
    </lineage>
</organism>
<dbReference type="Pfam" id="PF00528">
    <property type="entry name" value="BPD_transp_1"/>
    <property type="match status" value="1"/>
</dbReference>
<feature type="domain" description="ABC transmembrane type-1" evidence="8">
    <location>
        <begin position="71"/>
        <end position="285"/>
    </location>
</feature>
<dbReference type="SUPFAM" id="SSF161098">
    <property type="entry name" value="MetI-like"/>
    <property type="match status" value="1"/>
</dbReference>
<evidence type="ECO:0000256" key="3">
    <source>
        <dbReference type="ARBA" id="ARBA00022475"/>
    </source>
</evidence>
<dbReference type="PANTHER" id="PTHR43227:SF11">
    <property type="entry name" value="BLL4140 PROTEIN"/>
    <property type="match status" value="1"/>
</dbReference>
<dbReference type="PROSITE" id="PS50928">
    <property type="entry name" value="ABC_TM1"/>
    <property type="match status" value="1"/>
</dbReference>
<feature type="transmembrane region" description="Helical" evidence="7">
    <location>
        <begin position="204"/>
        <end position="229"/>
    </location>
</feature>
<feature type="transmembrane region" description="Helical" evidence="7">
    <location>
        <begin position="109"/>
        <end position="129"/>
    </location>
</feature>
<comment type="caution">
    <text evidence="9">The sequence shown here is derived from an EMBL/GenBank/DDBJ whole genome shotgun (WGS) entry which is preliminary data.</text>
</comment>
<dbReference type="InterPro" id="IPR035906">
    <property type="entry name" value="MetI-like_sf"/>
</dbReference>
<evidence type="ECO:0000256" key="1">
    <source>
        <dbReference type="ARBA" id="ARBA00004651"/>
    </source>
</evidence>
<feature type="transmembrane region" description="Helical" evidence="7">
    <location>
        <begin position="267"/>
        <end position="285"/>
    </location>
</feature>
<keyword evidence="3" id="KW-1003">Cell membrane</keyword>
<reference evidence="10" key="1">
    <citation type="submission" date="2016-01" db="EMBL/GenBank/DDBJ databases">
        <authorList>
            <person name="Mitreva M."/>
            <person name="Pepin K.H."/>
            <person name="Mihindukulasuriya K.A."/>
            <person name="Fulton R."/>
            <person name="Fronick C."/>
            <person name="O'Laughlin M."/>
            <person name="Miner T."/>
            <person name="Herter B."/>
            <person name="Rosa B.A."/>
            <person name="Cordes M."/>
            <person name="Tomlinson C."/>
            <person name="Wollam A."/>
            <person name="Palsikar V.B."/>
            <person name="Mardis E.R."/>
            <person name="Wilson R.K."/>
        </authorList>
    </citation>
    <scope>NUCLEOTIDE SEQUENCE [LARGE SCALE GENOMIC DNA]</scope>
    <source>
        <strain evidence="10">DNF00896</strain>
    </source>
</reference>
<name>A0A133ZNH0_9FIRM</name>
<dbReference type="InterPro" id="IPR050809">
    <property type="entry name" value="UgpAE/MalFG_permease"/>
</dbReference>
<dbReference type="STRING" id="467210.HMPREF1866_01646"/>
<evidence type="ECO:0000256" key="4">
    <source>
        <dbReference type="ARBA" id="ARBA00022692"/>
    </source>
</evidence>
<evidence type="ECO:0000256" key="6">
    <source>
        <dbReference type="ARBA" id="ARBA00023136"/>
    </source>
</evidence>
<dbReference type="GO" id="GO:0005886">
    <property type="term" value="C:plasma membrane"/>
    <property type="evidence" value="ECO:0007669"/>
    <property type="project" value="UniProtKB-SubCell"/>
</dbReference>
<keyword evidence="10" id="KW-1185">Reference proteome</keyword>
<sequence>MYAIQTKKRNTLISAAFISPAMVLYLGFVILPIAMSIYYSLTKWSGAGMPEFIGLRNFQRIFKNKDYWICFGNTVQCILFSLALQLPLGLIFAYLLSRTKVFYRLFRSIYFLPAVISPTAIGTMFLIFLNGDFGPFNLLLKNLGLHSITRNWLSDSGTVLYAVMFPMIWQYIGHYIIIFLAGIQSIPEDILESARMDGANSFQIFLKIVIPMLKNLIGVCVVLCFTGSVKAFDQAYVMTGGGPGVKSSYLAIRMYERAFTDNKLGEGTAIAITMLVFSLLFTVVFNKINKSEGLEY</sequence>
<keyword evidence="6 7" id="KW-0472">Membrane</keyword>
<evidence type="ECO:0000256" key="7">
    <source>
        <dbReference type="RuleBase" id="RU363032"/>
    </source>
</evidence>
<dbReference type="Gene3D" id="1.10.3720.10">
    <property type="entry name" value="MetI-like"/>
    <property type="match status" value="1"/>
</dbReference>
<comment type="similarity">
    <text evidence="7">Belongs to the binding-protein-dependent transport system permease family.</text>
</comment>
<dbReference type="CDD" id="cd06261">
    <property type="entry name" value="TM_PBP2"/>
    <property type="match status" value="1"/>
</dbReference>
<comment type="subcellular location">
    <subcellularLocation>
        <location evidence="1 7">Cell membrane</location>
        <topology evidence="1 7">Multi-pass membrane protein</topology>
    </subcellularLocation>
</comment>
<dbReference type="GO" id="GO:0055085">
    <property type="term" value="P:transmembrane transport"/>
    <property type="evidence" value="ECO:0007669"/>
    <property type="project" value="InterPro"/>
</dbReference>
<keyword evidence="4 7" id="KW-0812">Transmembrane</keyword>
<dbReference type="OrthoDB" id="42781at2"/>
<feature type="transmembrane region" description="Helical" evidence="7">
    <location>
        <begin position="12"/>
        <end position="39"/>
    </location>
</feature>
<dbReference type="InterPro" id="IPR000515">
    <property type="entry name" value="MetI-like"/>
</dbReference>
<evidence type="ECO:0000313" key="9">
    <source>
        <dbReference type="EMBL" id="KXB56971.1"/>
    </source>
</evidence>
<dbReference type="Proteomes" id="UP000070394">
    <property type="component" value="Unassembled WGS sequence"/>
</dbReference>
<protein>
    <submittedName>
        <fullName evidence="9">ABC transporter, permease protein</fullName>
    </submittedName>
</protein>
<feature type="transmembrane region" description="Helical" evidence="7">
    <location>
        <begin position="78"/>
        <end position="97"/>
    </location>
</feature>
<accession>A0A133ZNH0</accession>
<feature type="transmembrane region" description="Helical" evidence="7">
    <location>
        <begin position="159"/>
        <end position="183"/>
    </location>
</feature>
<dbReference type="PANTHER" id="PTHR43227">
    <property type="entry name" value="BLL4140 PROTEIN"/>
    <property type="match status" value="1"/>
</dbReference>
<gene>
    <name evidence="9" type="ORF">HMPREF1866_01646</name>
</gene>
<evidence type="ECO:0000313" key="10">
    <source>
        <dbReference type="Proteomes" id="UP000070394"/>
    </source>
</evidence>
<dbReference type="EMBL" id="LSDA01000096">
    <property type="protein sequence ID" value="KXB56971.1"/>
    <property type="molecule type" value="Genomic_DNA"/>
</dbReference>
<evidence type="ECO:0000259" key="8">
    <source>
        <dbReference type="PROSITE" id="PS50928"/>
    </source>
</evidence>
<keyword evidence="2 7" id="KW-0813">Transport</keyword>
<evidence type="ECO:0000256" key="2">
    <source>
        <dbReference type="ARBA" id="ARBA00022448"/>
    </source>
</evidence>